<dbReference type="HOGENOM" id="CLU_813337_0_0_14"/>
<gene>
    <name evidence="1" type="ordered locus">MMOB6000</name>
</gene>
<dbReference type="AlphaFoldDB" id="Q6KH45"/>
<dbReference type="STRING" id="267748.MMOB6000"/>
<accession>Q6KH45</accession>
<dbReference type="RefSeq" id="WP_011265120.1">
    <property type="nucleotide sequence ID" value="NC_006908.1"/>
</dbReference>
<organism evidence="1 2">
    <name type="scientific">Mycoplasma mobile (strain ATCC 43663 / 163K / NCTC 11711)</name>
    <name type="common">Mesomycoplasma mobile</name>
    <dbReference type="NCBI Taxonomy" id="267748"/>
    <lineage>
        <taxon>Bacteria</taxon>
        <taxon>Bacillati</taxon>
        <taxon>Mycoplasmatota</taxon>
        <taxon>Mycoplasmoidales</taxon>
        <taxon>Metamycoplasmataceae</taxon>
        <taxon>Mesomycoplasma</taxon>
    </lineage>
</organism>
<evidence type="ECO:0000313" key="1">
    <source>
        <dbReference type="EMBL" id="AAT28086.1"/>
    </source>
</evidence>
<evidence type="ECO:0000313" key="2">
    <source>
        <dbReference type="Proteomes" id="UP000009072"/>
    </source>
</evidence>
<dbReference type="Proteomes" id="UP000009072">
    <property type="component" value="Chromosome"/>
</dbReference>
<name>Q6KH45_MYCM1</name>
<dbReference type="KEGG" id="mmo:MMOB6000"/>
<keyword evidence="2" id="KW-1185">Reference proteome</keyword>
<sequence length="341" mass="41186">MKIVYALTITNQESEQILLNNLAHLKKMNLNYFLLINTTKEDLINKFKTNKNTLIINKVSDMRNSRVTLHQEAFKLDADMYWILDSDIDFTNLNVEDFLKIKKYSKIYDFISLYYKKDSPIPAFYTLASSLTDFYFHKQNLIGFEKNWFDDSDFNSSDYQKYTFIENYNNLKEILSGKSYARDIWEFTDKENSNDTTTGGASIYFNKNILLEEFEWKKYKGKSLIWYDSYRTFNLSKKYRFSKVPIFVNHLRHFGSIQLSWESVQRYIIGFNEYMSFKDKQWNKESLIIHTLELYFYIKGMWKKITKLNLNIDEIVKTEINNFMNCNIYEIIEEVRKWKYQ</sequence>
<protein>
    <submittedName>
        <fullName evidence="1">Uncharacterized protein</fullName>
    </submittedName>
</protein>
<proteinExistence type="predicted"/>
<reference evidence="1 2" key="1">
    <citation type="journal article" date="2004" name="Genome Res.">
        <title>The complete genome and proteome of Mycoplasma mobile.</title>
        <authorList>
            <person name="Jaffe J.D."/>
            <person name="Stange-Thomann N."/>
            <person name="Smith C."/>
            <person name="DeCaprio D."/>
            <person name="Fisher S."/>
            <person name="Butler J."/>
            <person name="Calvo S."/>
            <person name="Elkins T."/>
            <person name="FitzGerald M.G."/>
            <person name="Hafez N."/>
            <person name="Kodira C.D."/>
            <person name="Major J."/>
            <person name="Wang S."/>
            <person name="Wilkinson J."/>
            <person name="Nicol R."/>
            <person name="Nusbaum C."/>
            <person name="Birren B."/>
            <person name="Berg H.C."/>
            <person name="Church G.M."/>
        </authorList>
    </citation>
    <scope>NUCLEOTIDE SEQUENCE [LARGE SCALE GENOMIC DNA]</scope>
    <source>
        <strain evidence="2">ATCC 43663 / 163K / NCTC 11711</strain>
    </source>
</reference>
<dbReference type="EMBL" id="AE017308">
    <property type="protein sequence ID" value="AAT28086.1"/>
    <property type="molecule type" value="Genomic_DNA"/>
</dbReference>